<proteinExistence type="predicted"/>
<sequence length="161" mass="17843">MSEPRALAVLDIDGVLADVRHRLVHLEQRPKDWAAFFAAAPEDPPLAKGLDAARRLAEVHEVVYLSGRPERCRADTVAWFAQHGLPQGRILLRPAGDHRPARLFKIEMLHQLSARAPVVVLVDDDPAVCRAAMEAGYDVLPADWMGEQPTLFEAQEVEGQT</sequence>
<dbReference type="Proteomes" id="UP000754710">
    <property type="component" value="Unassembled WGS sequence"/>
</dbReference>
<dbReference type="InterPro" id="IPR056782">
    <property type="entry name" value="HAD_PNKP"/>
</dbReference>
<protein>
    <recommendedName>
        <fullName evidence="1">Polynucleotide kinase PNKP phosphatase domain-containing protein</fullName>
    </recommendedName>
</protein>
<dbReference type="RefSeq" id="WP_221023097.1">
    <property type="nucleotide sequence ID" value="NZ_JAIEZQ010000001.1"/>
</dbReference>
<evidence type="ECO:0000313" key="2">
    <source>
        <dbReference type="EMBL" id="MBY9073282.1"/>
    </source>
</evidence>
<dbReference type="Gene3D" id="3.40.50.1000">
    <property type="entry name" value="HAD superfamily/HAD-like"/>
    <property type="match status" value="1"/>
</dbReference>
<reference evidence="2 3" key="1">
    <citation type="submission" date="2021-08" db="EMBL/GenBank/DDBJ databases">
        <title>Nocardioides bacterium WL0053 sp. nov., isolated from the sediment.</title>
        <authorList>
            <person name="Wang L."/>
            <person name="Zhang D."/>
            <person name="Zhang A."/>
        </authorList>
    </citation>
    <scope>NUCLEOTIDE SEQUENCE [LARGE SCALE GENOMIC DNA]</scope>
    <source>
        <strain evidence="2 3">WL0053</strain>
    </source>
</reference>
<gene>
    <name evidence="2" type="ORF">K1X13_00470</name>
</gene>
<dbReference type="InterPro" id="IPR036412">
    <property type="entry name" value="HAD-like_sf"/>
</dbReference>
<dbReference type="SUPFAM" id="SSF56784">
    <property type="entry name" value="HAD-like"/>
    <property type="match status" value="1"/>
</dbReference>
<accession>A0ABS7RI89</accession>
<evidence type="ECO:0000259" key="1">
    <source>
        <dbReference type="Pfam" id="PF25109"/>
    </source>
</evidence>
<dbReference type="EMBL" id="JAIEZQ010000001">
    <property type="protein sequence ID" value="MBY9073282.1"/>
    <property type="molecule type" value="Genomic_DNA"/>
</dbReference>
<comment type="caution">
    <text evidence="2">The sequence shown here is derived from an EMBL/GenBank/DDBJ whole genome shotgun (WGS) entry which is preliminary data.</text>
</comment>
<feature type="domain" description="Polynucleotide kinase PNKP phosphatase" evidence="1">
    <location>
        <begin position="9"/>
        <end position="139"/>
    </location>
</feature>
<keyword evidence="3" id="KW-1185">Reference proteome</keyword>
<evidence type="ECO:0000313" key="3">
    <source>
        <dbReference type="Proteomes" id="UP000754710"/>
    </source>
</evidence>
<name>A0ABS7RI89_9ACTN</name>
<dbReference type="Pfam" id="PF25109">
    <property type="entry name" value="HAD_PNKP"/>
    <property type="match status" value="1"/>
</dbReference>
<organism evidence="2 3">
    <name type="scientific">Nocardioides jiangsuensis</name>
    <dbReference type="NCBI Taxonomy" id="2866161"/>
    <lineage>
        <taxon>Bacteria</taxon>
        <taxon>Bacillati</taxon>
        <taxon>Actinomycetota</taxon>
        <taxon>Actinomycetes</taxon>
        <taxon>Propionibacteriales</taxon>
        <taxon>Nocardioidaceae</taxon>
        <taxon>Nocardioides</taxon>
    </lineage>
</organism>
<dbReference type="InterPro" id="IPR023214">
    <property type="entry name" value="HAD_sf"/>
</dbReference>